<dbReference type="PROSITE" id="PS01360">
    <property type="entry name" value="ZF_MYND_1"/>
    <property type="match status" value="1"/>
</dbReference>
<dbReference type="FunFam" id="3.10.20.370:FF:000001">
    <property type="entry name" value="Retrovirus-related Pol polyprotein from transposon 17.6-like protein"/>
    <property type="match status" value="1"/>
</dbReference>
<dbReference type="CDD" id="cd09274">
    <property type="entry name" value="RNase_HI_RT_Ty3"/>
    <property type="match status" value="1"/>
</dbReference>
<comment type="similarity">
    <text evidence="1">Belongs to the beta type-B retroviral polymerase family. HERV class-II K(HML-2) pol subfamily.</text>
</comment>
<dbReference type="SUPFAM" id="SSF53098">
    <property type="entry name" value="Ribonuclease H-like"/>
    <property type="match status" value="1"/>
</dbReference>
<dbReference type="Pfam" id="PF17917">
    <property type="entry name" value="RT_RNaseH"/>
    <property type="match status" value="1"/>
</dbReference>
<keyword evidence="10" id="KW-0378">Hydrolase</keyword>
<dbReference type="Pfam" id="PF01753">
    <property type="entry name" value="zf-MYND"/>
    <property type="match status" value="1"/>
</dbReference>
<dbReference type="GO" id="GO:0004523">
    <property type="term" value="F:RNA-DNA hybrid ribonuclease activity"/>
    <property type="evidence" value="ECO:0007669"/>
    <property type="project" value="UniProtKB-EC"/>
</dbReference>
<dbReference type="InterPro" id="IPR041373">
    <property type="entry name" value="RT_RNaseH"/>
</dbReference>
<accession>A0A669BQG4</accession>
<evidence type="ECO:0000256" key="1">
    <source>
        <dbReference type="ARBA" id="ARBA00010879"/>
    </source>
</evidence>
<keyword evidence="11" id="KW-0862">Zinc</keyword>
<evidence type="ECO:0000256" key="11">
    <source>
        <dbReference type="ARBA" id="ARBA00022833"/>
    </source>
</evidence>
<dbReference type="EC" id="3.1.26.4" evidence="2"/>
<feature type="domain" description="Reverse transcriptase" evidence="17">
    <location>
        <begin position="476"/>
        <end position="655"/>
    </location>
</feature>
<dbReference type="GeneTree" id="ENSGT01100000263500"/>
<dbReference type="GO" id="GO:0003676">
    <property type="term" value="F:nucleic acid binding"/>
    <property type="evidence" value="ECO:0007669"/>
    <property type="project" value="InterPro"/>
</dbReference>
<evidence type="ECO:0000256" key="8">
    <source>
        <dbReference type="ARBA" id="ARBA00022759"/>
    </source>
</evidence>
<dbReference type="InterPro" id="IPR041588">
    <property type="entry name" value="Integrase_H2C2"/>
</dbReference>
<evidence type="ECO:0000256" key="6">
    <source>
        <dbReference type="ARBA" id="ARBA00022722"/>
    </source>
</evidence>
<feature type="region of interest" description="Disordered" evidence="15">
    <location>
        <begin position="1"/>
        <end position="29"/>
    </location>
</feature>
<dbReference type="Gene3D" id="3.10.10.10">
    <property type="entry name" value="HIV Type 1 Reverse Transcriptase, subunit A, domain 1"/>
    <property type="match status" value="1"/>
</dbReference>
<evidence type="ECO:0000256" key="7">
    <source>
        <dbReference type="ARBA" id="ARBA00022723"/>
    </source>
</evidence>
<evidence type="ECO:0000313" key="20">
    <source>
        <dbReference type="Proteomes" id="UP000005207"/>
    </source>
</evidence>
<keyword evidence="20" id="KW-1185">Reference proteome</keyword>
<dbReference type="InterPro" id="IPR002893">
    <property type="entry name" value="Znf_MYND"/>
</dbReference>
<organism evidence="19 20">
    <name type="scientific">Oreochromis niloticus</name>
    <name type="common">Nile tilapia</name>
    <name type="synonym">Tilapia nilotica</name>
    <dbReference type="NCBI Taxonomy" id="8128"/>
    <lineage>
        <taxon>Eukaryota</taxon>
        <taxon>Metazoa</taxon>
        <taxon>Chordata</taxon>
        <taxon>Craniata</taxon>
        <taxon>Vertebrata</taxon>
        <taxon>Euteleostomi</taxon>
        <taxon>Actinopterygii</taxon>
        <taxon>Neopterygii</taxon>
        <taxon>Teleostei</taxon>
        <taxon>Neoteleostei</taxon>
        <taxon>Acanthomorphata</taxon>
        <taxon>Ovalentaria</taxon>
        <taxon>Cichlomorphae</taxon>
        <taxon>Cichliformes</taxon>
        <taxon>Cichlidae</taxon>
        <taxon>African cichlids</taxon>
        <taxon>Pseudocrenilabrinae</taxon>
        <taxon>Oreochromini</taxon>
        <taxon>Oreochromis</taxon>
    </lineage>
</organism>
<feature type="domain" description="Integrase catalytic" evidence="18">
    <location>
        <begin position="1104"/>
        <end position="1262"/>
    </location>
</feature>
<dbReference type="InterPro" id="IPR012337">
    <property type="entry name" value="RNaseH-like_sf"/>
</dbReference>
<dbReference type="Pfam" id="PF00078">
    <property type="entry name" value="RVT_1"/>
    <property type="match status" value="1"/>
</dbReference>
<dbReference type="InParanoid" id="A0A669BQG4"/>
<dbReference type="GO" id="GO:0015074">
    <property type="term" value="P:DNA integration"/>
    <property type="evidence" value="ECO:0007669"/>
    <property type="project" value="InterPro"/>
</dbReference>
<dbReference type="Gene3D" id="6.10.140.2220">
    <property type="match status" value="1"/>
</dbReference>
<keyword evidence="5" id="KW-0548">Nucleotidyltransferase</keyword>
<evidence type="ECO:0000256" key="2">
    <source>
        <dbReference type="ARBA" id="ARBA00012180"/>
    </source>
</evidence>
<feature type="region of interest" description="Disordered" evidence="15">
    <location>
        <begin position="1453"/>
        <end position="1542"/>
    </location>
</feature>
<dbReference type="FunFam" id="1.10.340.70:FF:000001">
    <property type="entry name" value="Retrovirus-related Pol polyprotein from transposon gypsy-like Protein"/>
    <property type="match status" value="1"/>
</dbReference>
<name>A0A669BQG4_ORENI</name>
<dbReference type="Ensembl" id="ENSONIT00000059991.1">
    <property type="protein sequence ID" value="ENSONIP00000037989.1"/>
    <property type="gene ID" value="ENSONIG00000037752.1"/>
</dbReference>
<dbReference type="Proteomes" id="UP000005207">
    <property type="component" value="Linkage group LG2"/>
</dbReference>
<dbReference type="PROSITE" id="PS50994">
    <property type="entry name" value="INTEGRASE"/>
    <property type="match status" value="1"/>
</dbReference>
<dbReference type="InterPro" id="IPR050951">
    <property type="entry name" value="Retrovirus_Pol_polyprotein"/>
</dbReference>
<dbReference type="InterPro" id="IPR036397">
    <property type="entry name" value="RNaseH_sf"/>
</dbReference>
<evidence type="ECO:0000256" key="5">
    <source>
        <dbReference type="ARBA" id="ARBA00022695"/>
    </source>
</evidence>
<feature type="compositionally biased region" description="Basic and acidic residues" evidence="15">
    <location>
        <begin position="1465"/>
        <end position="1477"/>
    </location>
</feature>
<dbReference type="EC" id="2.7.7.49" evidence="3"/>
<reference evidence="19" key="3">
    <citation type="submission" date="2025-09" db="UniProtKB">
        <authorList>
            <consortium name="Ensembl"/>
        </authorList>
    </citation>
    <scope>IDENTIFICATION</scope>
</reference>
<dbReference type="CDD" id="cd01647">
    <property type="entry name" value="RT_LTR"/>
    <property type="match status" value="1"/>
</dbReference>
<evidence type="ECO:0000256" key="4">
    <source>
        <dbReference type="ARBA" id="ARBA00022679"/>
    </source>
</evidence>
<evidence type="ECO:0000259" key="17">
    <source>
        <dbReference type="PROSITE" id="PS50878"/>
    </source>
</evidence>
<dbReference type="GO" id="GO:0008270">
    <property type="term" value="F:zinc ion binding"/>
    <property type="evidence" value="ECO:0007669"/>
    <property type="project" value="UniProtKB-KW"/>
</dbReference>
<evidence type="ECO:0000259" key="18">
    <source>
        <dbReference type="PROSITE" id="PS50994"/>
    </source>
</evidence>
<dbReference type="SUPFAM" id="SSF56672">
    <property type="entry name" value="DNA/RNA polymerases"/>
    <property type="match status" value="1"/>
</dbReference>
<dbReference type="Gene3D" id="1.10.340.70">
    <property type="match status" value="1"/>
</dbReference>
<feature type="compositionally biased region" description="Acidic residues" evidence="15">
    <location>
        <begin position="1509"/>
        <end position="1518"/>
    </location>
</feature>
<evidence type="ECO:0000256" key="13">
    <source>
        <dbReference type="ARBA" id="ARBA00039658"/>
    </source>
</evidence>
<dbReference type="Pfam" id="PF17921">
    <property type="entry name" value="Integrase_H2C2"/>
    <property type="match status" value="1"/>
</dbReference>
<sequence length="1565" mass="176987">MPSSTSAAGKRQRATATGPAVTPPPHQESRRCGCCHQRESVSTPLQRCAGCSSVSYCSKACQGQHWHHHKHVCKAVRLVEQHLSEREKKGWLSYMGYSDLLSDKQGQKLVKLIGRRKMVRCTFDNIPVTALWDTGAQATVINESWRVEHLPHTTIRGIDELLGSEPLNGLAANQTEIPFMGWVPVEFRLTGVETASSSLLVPVLVSSDPNVAQDPIIGYNVIEEVINEQLKQQGSKNSDCAANIVSSAFGIDTGSAKTFIQLIETHRTAAEEIQVKTGRSKVVLGPSEATTIRCRTRIQADEDTVMLFCPVLNPSLPEGLHLQEVLFKVKRGNSAMVPVSVTNTTCHNITVDSRVVLGHIEGVKAIYPAALKPVETPTKTADDAGIEVPLAPTGETRGVWDPPVVLDHLTSGQQVAVRMMLREECKAFAKDENEVGCIPSLRMHITLNDQTPVQKTYNSVPKPLHQEVKAYLQDLINRGWVTKSKSPYSSPIVCVRKKSGDLRLCVDYRELNRKSVPDRHPIPRIQDMLDSLTGSSWFTVLDQGKAYHQGFLDEDSQPLTAFITPWGLYQWVRIPFGLSSAPAEFQRSMEECLWGLRDDICLPYLDDNLVHSKSFEDHVEHVRAVLQRYQKHGVKLTAKKCELFKPKVRFLGRVVSKDGHSMDPAEVASVMSLKEKHPSTVGEVRQILGFLSYYRAYIQDFSCIAKPLYELLAVQTNAKSSPQDLKTQNKSRKEKNKQAKGQLPSSAPVKWTESHHQVLSYLVNKLASPPILGYPDLDQPFVLHTDASQAGLGAVLYQRSNGKLRVIAYGSRTLTPPEKNYHMHAGKLEFLALKWAVCERFRDYLLHAPSFVVYTDNNPLTYVLTTAKLNASGQRWVAELADFNFTIKYRPGKTNADADFLSRMPLDFEDYMNCCTQTVSQDVVAASQQGILVQQTEALMFNAVSFHTLQHQTQAEELLDMIQPIPREEICAAQRQDPVIGKMYESVRQNKRPTTQEIKTESTEFKALAREWSKLKIREDGTMFRETRHKKQLVLPSVYHPLVLKELHKQMGHLGSERTLNLIRDRFFWPKMQRDIEHFVSNVCECLKQRKPNRQARAPMLSIETTHPFQLVSVDFLHLEECKGGCEYILVVMDHYTRFAQAYATTNKSAKTVAEKLFNDYCLRFGFPEKLHHDLGREFENRLLHHLKELAGVKGSHTTPYHPQGNGQTERFNRTLLSMLRTLTEEQKRDWKSHLHKVVHAYNCTVNEATGYPPFLLMFGRSPRLPVDLLFGIEQEDSSGSYQDYVDRWRRRMAEAYMVASKNAAKSADRGKKQYNKSVHGPSLQLGSRVLVRNVVERGGPGKIRSYWEDNIYIIKRQKGQDSPVFELEPENGKGRTRILHRNMLLPCDFLPLQADKEATVTSTKTRKRHYNKRKQTCMTQTQVGSEEEEDTDEFSDAVFTWPYPVPQCSPTLDPTAAEFMPLRDGGEPDEFPHLSGDDQGGPSQTDEEKMDNMEPEDVAIVGAGEVDSSSDVEEALETDQPSPYPKRERRRPQTLTYSKLGQPSLEERIVATKCVNIQGYWRPW</sequence>
<dbReference type="InterPro" id="IPR000477">
    <property type="entry name" value="RT_dom"/>
</dbReference>
<keyword evidence="4" id="KW-0808">Transferase</keyword>
<dbReference type="Gene3D" id="3.30.420.10">
    <property type="entry name" value="Ribonuclease H-like superfamily/Ribonuclease H"/>
    <property type="match status" value="1"/>
</dbReference>
<dbReference type="FunFam" id="3.30.420.10:FF:000032">
    <property type="entry name" value="Retrovirus-related Pol polyprotein from transposon 297-like Protein"/>
    <property type="match status" value="1"/>
</dbReference>
<dbReference type="InterPro" id="IPR021109">
    <property type="entry name" value="Peptidase_aspartic_dom_sf"/>
</dbReference>
<evidence type="ECO:0000256" key="9">
    <source>
        <dbReference type="ARBA" id="ARBA00022771"/>
    </source>
</evidence>
<keyword evidence="6" id="KW-0540">Nuclease</keyword>
<dbReference type="Gene3D" id="3.10.20.370">
    <property type="match status" value="1"/>
</dbReference>
<dbReference type="SUPFAM" id="SSF50630">
    <property type="entry name" value="Acid proteases"/>
    <property type="match status" value="1"/>
</dbReference>
<keyword evidence="7" id="KW-0479">Metal-binding</keyword>
<evidence type="ECO:0000256" key="12">
    <source>
        <dbReference type="ARBA" id="ARBA00022918"/>
    </source>
</evidence>
<evidence type="ECO:0000256" key="10">
    <source>
        <dbReference type="ARBA" id="ARBA00022801"/>
    </source>
</evidence>
<feature type="domain" description="MYND-type" evidence="16">
    <location>
        <begin position="32"/>
        <end position="73"/>
    </location>
</feature>
<evidence type="ECO:0000259" key="16">
    <source>
        <dbReference type="PROSITE" id="PS50865"/>
    </source>
</evidence>
<dbReference type="PROSITE" id="PS50878">
    <property type="entry name" value="RT_POL"/>
    <property type="match status" value="1"/>
</dbReference>
<dbReference type="SUPFAM" id="SSF144232">
    <property type="entry name" value="HIT/MYND zinc finger-like"/>
    <property type="match status" value="1"/>
</dbReference>
<protein>
    <recommendedName>
        <fullName evidence="13">Gypsy retrotransposon integrase-like protein 1</fullName>
        <ecNumber evidence="3">2.7.7.49</ecNumber>
        <ecNumber evidence="2">3.1.26.4</ecNumber>
    </recommendedName>
</protein>
<proteinExistence type="inferred from homology"/>
<dbReference type="InterPro" id="IPR001584">
    <property type="entry name" value="Integrase_cat-core"/>
</dbReference>
<dbReference type="PROSITE" id="PS50865">
    <property type="entry name" value="ZF_MYND_2"/>
    <property type="match status" value="1"/>
</dbReference>
<keyword evidence="12" id="KW-0695">RNA-directed DNA polymerase</keyword>
<dbReference type="PANTHER" id="PTHR37984:SF15">
    <property type="entry name" value="INTEGRASE CATALYTIC DOMAIN-CONTAINING PROTEIN"/>
    <property type="match status" value="1"/>
</dbReference>
<dbReference type="InterPro" id="IPR043502">
    <property type="entry name" value="DNA/RNA_pol_sf"/>
</dbReference>
<keyword evidence="9 14" id="KW-0863">Zinc-finger</keyword>
<dbReference type="Pfam" id="PF00665">
    <property type="entry name" value="rve"/>
    <property type="match status" value="1"/>
</dbReference>
<evidence type="ECO:0000313" key="19">
    <source>
        <dbReference type="Ensembl" id="ENSONIP00000037989.1"/>
    </source>
</evidence>
<feature type="region of interest" description="Disordered" evidence="15">
    <location>
        <begin position="720"/>
        <end position="749"/>
    </location>
</feature>
<evidence type="ECO:0000256" key="15">
    <source>
        <dbReference type="SAM" id="MobiDB-lite"/>
    </source>
</evidence>
<dbReference type="GO" id="GO:0003964">
    <property type="term" value="F:RNA-directed DNA polymerase activity"/>
    <property type="evidence" value="ECO:0007669"/>
    <property type="project" value="UniProtKB-KW"/>
</dbReference>
<dbReference type="Gene3D" id="3.30.70.270">
    <property type="match status" value="2"/>
</dbReference>
<evidence type="ECO:0000256" key="14">
    <source>
        <dbReference type="PROSITE-ProRule" id="PRU00134"/>
    </source>
</evidence>
<dbReference type="PANTHER" id="PTHR37984">
    <property type="entry name" value="PROTEIN CBG26694"/>
    <property type="match status" value="1"/>
</dbReference>
<dbReference type="InterPro" id="IPR043128">
    <property type="entry name" value="Rev_trsase/Diguanyl_cyclase"/>
</dbReference>
<dbReference type="OMA" id="TEIPFMG"/>
<evidence type="ECO:0000256" key="3">
    <source>
        <dbReference type="ARBA" id="ARBA00012493"/>
    </source>
</evidence>
<reference evidence="19" key="2">
    <citation type="submission" date="2025-08" db="UniProtKB">
        <authorList>
            <consortium name="Ensembl"/>
        </authorList>
    </citation>
    <scope>IDENTIFICATION</scope>
</reference>
<reference evidence="20" key="1">
    <citation type="submission" date="2012-01" db="EMBL/GenBank/DDBJ databases">
        <title>The Genome Sequence of Oreochromis niloticus (Nile Tilapia).</title>
        <authorList>
            <consortium name="Broad Institute Genome Assembly Team"/>
            <consortium name="Broad Institute Sequencing Platform"/>
            <person name="Di Palma F."/>
            <person name="Johnson J."/>
            <person name="Lander E.S."/>
            <person name="Lindblad-Toh K."/>
        </authorList>
    </citation>
    <scope>NUCLEOTIDE SEQUENCE [LARGE SCALE GENOMIC DNA]</scope>
</reference>
<keyword evidence="8" id="KW-0255">Endonuclease</keyword>